<dbReference type="RefSeq" id="WP_126844409.1">
    <property type="nucleotide sequence ID" value="NZ_CP100361.1"/>
</dbReference>
<dbReference type="GO" id="GO:0022904">
    <property type="term" value="P:respiratory electron transport chain"/>
    <property type="evidence" value="ECO:0007669"/>
    <property type="project" value="InterPro"/>
</dbReference>
<feature type="transmembrane region" description="Helical" evidence="1">
    <location>
        <begin position="182"/>
        <end position="201"/>
    </location>
</feature>
<reference evidence="2" key="1">
    <citation type="submission" date="2023-05" db="EMBL/GenBank/DDBJ databases">
        <title>Metabolic capabilities are highly conserved among human nasal-associated Corynebacterium species in pangenomic analyses.</title>
        <authorList>
            <person name="Tran T.H."/>
            <person name="Roberts A.Q."/>
            <person name="Escapa I.F."/>
            <person name="Gao W."/>
            <person name="Conlan S."/>
            <person name="Kong H."/>
            <person name="Segre J.A."/>
            <person name="Kelly M.S."/>
            <person name="Lemon K.P."/>
        </authorList>
    </citation>
    <scope>NUCLEOTIDE SEQUENCE</scope>
    <source>
        <strain evidence="2">KPL2654</strain>
    </source>
</reference>
<accession>A0AAP4BUJ7</accession>
<feature type="transmembrane region" description="Helical" evidence="1">
    <location>
        <begin position="229"/>
        <end position="250"/>
    </location>
</feature>
<evidence type="ECO:0000313" key="2">
    <source>
        <dbReference type="EMBL" id="MDK4326637.1"/>
    </source>
</evidence>
<sequence length="310" mass="34388">MLNRECGPFSLKQWLGGGLIALGGIIALAALIVVSARWFLHTEAGAEFIANYDGHPELPAGTPVGFPAWLSWQHFLNFFFMALIVKTGLSIRYERKAPAYWAPKRKSAQKISLTIWTHLVFDLLWVINGVIFFVLLFATGQWARIIPTSLDVFPHAASAAVQYASLDWPTENGWVHYNGLQLLLYFFTVFVVAPLAIATGLRMSTLWPQSQAFSSIYPISIARKIHMPIAVYFIVFTVIHVLMVFATGALRNLNHMWAAQGDPDPAVYAGNWSGFVFFVIGLAVTFAAVVFARPMVLAPLARIFGNVTAR</sequence>
<feature type="transmembrane region" description="Helical" evidence="1">
    <location>
        <begin position="113"/>
        <end position="138"/>
    </location>
</feature>
<keyword evidence="1" id="KW-1133">Transmembrane helix</keyword>
<comment type="caution">
    <text evidence="2">The sequence shown here is derived from an EMBL/GenBank/DDBJ whole genome shotgun (WGS) entry which is preliminary data.</text>
</comment>
<feature type="transmembrane region" description="Helical" evidence="1">
    <location>
        <begin position="14"/>
        <end position="40"/>
    </location>
</feature>
<dbReference type="InterPro" id="IPR016174">
    <property type="entry name" value="Di-haem_cyt_TM"/>
</dbReference>
<dbReference type="Gene3D" id="1.20.950.20">
    <property type="entry name" value="Transmembrane di-heme cytochromes, Chain C"/>
    <property type="match status" value="1"/>
</dbReference>
<dbReference type="SUPFAM" id="SSF81342">
    <property type="entry name" value="Transmembrane di-heme cytochromes"/>
    <property type="match status" value="1"/>
</dbReference>
<gene>
    <name evidence="2" type="ORF">QPX54_09000</name>
</gene>
<dbReference type="GO" id="GO:0016020">
    <property type="term" value="C:membrane"/>
    <property type="evidence" value="ECO:0007669"/>
    <property type="project" value="InterPro"/>
</dbReference>
<organism evidence="2 3">
    <name type="scientific">Corynebacterium propinquum</name>
    <dbReference type="NCBI Taxonomy" id="43769"/>
    <lineage>
        <taxon>Bacteria</taxon>
        <taxon>Bacillati</taxon>
        <taxon>Actinomycetota</taxon>
        <taxon>Actinomycetes</taxon>
        <taxon>Mycobacteriales</taxon>
        <taxon>Corynebacteriaceae</taxon>
        <taxon>Corynebacterium</taxon>
    </lineage>
</organism>
<proteinExistence type="predicted"/>
<evidence type="ECO:0000256" key="1">
    <source>
        <dbReference type="SAM" id="Phobius"/>
    </source>
</evidence>
<keyword evidence="1" id="KW-0812">Transmembrane</keyword>
<protein>
    <submittedName>
        <fullName evidence="2">Cytochrome b/b6 domain-containing protein</fullName>
    </submittedName>
</protein>
<name>A0AAP4BUJ7_9CORY</name>
<keyword evidence="1" id="KW-0472">Membrane</keyword>
<evidence type="ECO:0000313" key="3">
    <source>
        <dbReference type="Proteomes" id="UP001226160"/>
    </source>
</evidence>
<dbReference type="EMBL" id="JASNVP010000008">
    <property type="protein sequence ID" value="MDK4326637.1"/>
    <property type="molecule type" value="Genomic_DNA"/>
</dbReference>
<feature type="transmembrane region" description="Helical" evidence="1">
    <location>
        <begin position="270"/>
        <end position="292"/>
    </location>
</feature>
<dbReference type="Proteomes" id="UP001226160">
    <property type="component" value="Unassembled WGS sequence"/>
</dbReference>
<dbReference type="AlphaFoldDB" id="A0AAP4BUJ7"/>
<feature type="transmembrane region" description="Helical" evidence="1">
    <location>
        <begin position="75"/>
        <end position="93"/>
    </location>
</feature>